<feature type="compositionally biased region" description="Polar residues" evidence="12">
    <location>
        <begin position="227"/>
        <end position="237"/>
    </location>
</feature>
<evidence type="ECO:0000256" key="1">
    <source>
        <dbReference type="ARBA" id="ARBA00004163"/>
    </source>
</evidence>
<name>A0A158QVN3_MESCO</name>
<evidence type="ECO:0000256" key="4">
    <source>
        <dbReference type="ARBA" id="ARBA00008599"/>
    </source>
</evidence>
<dbReference type="SUPFAM" id="SSF82185">
    <property type="entry name" value="Histone H3 K4-specific methyltransferase SET7/9 N-terminal domain"/>
    <property type="match status" value="2"/>
</dbReference>
<feature type="coiled-coil region" evidence="11">
    <location>
        <begin position="406"/>
        <end position="437"/>
    </location>
</feature>
<keyword evidence="7" id="KW-0677">Repeat</keyword>
<feature type="compositionally biased region" description="Polar residues" evidence="12">
    <location>
        <begin position="738"/>
        <end position="761"/>
    </location>
</feature>
<evidence type="ECO:0000313" key="15">
    <source>
        <dbReference type="Proteomes" id="UP000267029"/>
    </source>
</evidence>
<dbReference type="GO" id="GO:0030314">
    <property type="term" value="C:junctional membrane complex"/>
    <property type="evidence" value="ECO:0007669"/>
    <property type="project" value="InterPro"/>
</dbReference>
<evidence type="ECO:0000256" key="13">
    <source>
        <dbReference type="SAM" id="Phobius"/>
    </source>
</evidence>
<sequence>MATAEGGRFDFDDGGSYVGEWCENRAHGYGIATGPDNQGEYSGEWNMGFESRGVYVWPSGNLYAGGWLKGKRHGEGVQIKGRWIYRGAFTSGFYGRYGVKESLTTCARYEGSWHLNQFDGFGVETNSDGSIYAGAWSKGMRQGLGVRKSAPWGLASEHHSTVRAAQSQSSLPSTQDSDRGGWRGPGSSGGSAGSADHLHGGRFETFRSGFVLKATSHAPGTTPPPSRSQSATPFRASSTEKRNSLKRFLLRKLRKPKSTGDLTSVGPHTLGGMGSAGSGRFGSLHAPRAGGSLRSNISGVTGNSVFAEHHSRIDTVGDLVGDSLDEPLGPNVTETYSGQWNEDRRSGYGVAERSDGLRYEGEWFNNKKDGYGVTYHPDGSREEGRYKENLLVQTLVKRTKFYLLRHSKLKENVAEAIRKAREAAKEAQEKSAETAHQRHIRSSRLNHIITQTARSVAKTAESRAEEAKNISDQARAIATEFASDFIQMGVQWERNNPFAHMITRDGTPSATAQVNANGRKVKPANTKNLFVNSLEVSGGNRRGSFRSSFKRSTSGTLNESNLDGPKATAEVKPHQEQVRALPNYFSSRYRRQVATETSGAVRAVEYLVDCVMTQPAPTTARSPQFATVQSVEETNFESLSGPVATAPPKTKKSPVLHTAQVVLPTDSQTHVATLEFVNAATTNTSPESRVAHGRPMARAATSGCTGPPPLSAFDFMATGQTQGVAEERKMVRRRTLPSILTTPPSLAGTPQNSSKTGTLQSPAAALGNPAGEKRFGMPGLSSDLDDVHHSSENLVETYIIEDGVKKRVQPTRAPDVGGLLSAANSPGAAGTLRRGKGISPDRRLKGSEEARRMLAGGTSGHPLMETDFDTGELPCLPDAYKIESVANLRGAGLDASMPDVSKGVEGMLLGKGGPGATRLGIGGLLTRDEVCRLGQQRRHELLIDRERKKRGEIIIRLADIKDWLCSNIVVVMVLLFNVCLAFLFINLVNNAGKVGPSTGQVSELSPEEKRVAASAAAEAVQKALRAANAASRTASGSRSKS</sequence>
<proteinExistence type="inferred from homology"/>
<evidence type="ECO:0000256" key="9">
    <source>
        <dbReference type="ARBA" id="ARBA00022989"/>
    </source>
</evidence>
<dbReference type="SMART" id="SM00698">
    <property type="entry name" value="MORN"/>
    <property type="match status" value="7"/>
</dbReference>
<evidence type="ECO:0000313" key="14">
    <source>
        <dbReference type="EMBL" id="VDD82196.1"/>
    </source>
</evidence>
<keyword evidence="10 13" id="KW-0472">Membrane</keyword>
<keyword evidence="5" id="KW-1003">Cell membrane</keyword>
<dbReference type="InterPro" id="IPR017191">
    <property type="entry name" value="Junctophilin"/>
</dbReference>
<dbReference type="EMBL" id="UXSR01005470">
    <property type="protein sequence ID" value="VDD82196.1"/>
    <property type="molecule type" value="Genomic_DNA"/>
</dbReference>
<dbReference type="InterPro" id="IPR003409">
    <property type="entry name" value="MORN"/>
</dbReference>
<dbReference type="Pfam" id="PF02493">
    <property type="entry name" value="MORN"/>
    <property type="match status" value="7"/>
</dbReference>
<keyword evidence="15" id="KW-1185">Reference proteome</keyword>
<feature type="region of interest" description="Disordered" evidence="12">
    <location>
        <begin position="157"/>
        <end position="199"/>
    </location>
</feature>
<dbReference type="AlphaFoldDB" id="A0A158QVN3"/>
<dbReference type="FunFam" id="2.20.110.10:FF:000001">
    <property type="entry name" value="Junctophilin"/>
    <property type="match status" value="1"/>
</dbReference>
<dbReference type="Gene3D" id="2.20.110.10">
    <property type="entry name" value="Histone H3 K4-specific methyltransferase SET7/9 N-terminal domain"/>
    <property type="match status" value="2"/>
</dbReference>
<evidence type="ECO:0000256" key="5">
    <source>
        <dbReference type="ARBA" id="ARBA00022475"/>
    </source>
</evidence>
<feature type="region of interest" description="Disordered" evidence="12">
    <location>
        <begin position="541"/>
        <end position="568"/>
    </location>
</feature>
<evidence type="ECO:0000256" key="12">
    <source>
        <dbReference type="SAM" id="MobiDB-lite"/>
    </source>
</evidence>
<dbReference type="PANTHER" id="PTHR23085:SF16">
    <property type="entry name" value="GH28348P"/>
    <property type="match status" value="1"/>
</dbReference>
<evidence type="ECO:0000256" key="7">
    <source>
        <dbReference type="ARBA" id="ARBA00022737"/>
    </source>
</evidence>
<feature type="region of interest" description="Disordered" evidence="12">
    <location>
        <begin position="214"/>
        <end position="242"/>
    </location>
</feature>
<feature type="transmembrane region" description="Helical" evidence="13">
    <location>
        <begin position="968"/>
        <end position="988"/>
    </location>
</feature>
<protein>
    <recommendedName>
        <fullName evidence="16">Junctophilin</fullName>
    </recommendedName>
</protein>
<dbReference type="GO" id="GO:0005789">
    <property type="term" value="C:endoplasmic reticulum membrane"/>
    <property type="evidence" value="ECO:0007669"/>
    <property type="project" value="UniProtKB-SubCell"/>
</dbReference>
<dbReference type="PANTHER" id="PTHR23085">
    <property type="entry name" value="GH28348P"/>
    <property type="match status" value="1"/>
</dbReference>
<evidence type="ECO:0008006" key="16">
    <source>
        <dbReference type="Google" id="ProtNLM"/>
    </source>
</evidence>
<dbReference type="STRING" id="53468.A0A158QVN3"/>
<feature type="region of interest" description="Disordered" evidence="12">
    <location>
        <begin position="816"/>
        <end position="842"/>
    </location>
</feature>
<feature type="region of interest" description="Disordered" evidence="12">
    <location>
        <begin position="738"/>
        <end position="767"/>
    </location>
</feature>
<comment type="similarity">
    <text evidence="4">Belongs to the junctophilin family.</text>
</comment>
<organism evidence="14 15">
    <name type="scientific">Mesocestoides corti</name>
    <name type="common">Flatworm</name>
    <dbReference type="NCBI Taxonomy" id="53468"/>
    <lineage>
        <taxon>Eukaryota</taxon>
        <taxon>Metazoa</taxon>
        <taxon>Spiralia</taxon>
        <taxon>Lophotrochozoa</taxon>
        <taxon>Platyhelminthes</taxon>
        <taxon>Cestoda</taxon>
        <taxon>Eucestoda</taxon>
        <taxon>Cyclophyllidea</taxon>
        <taxon>Mesocestoididae</taxon>
        <taxon>Mesocestoides</taxon>
    </lineage>
</organism>
<evidence type="ECO:0000256" key="8">
    <source>
        <dbReference type="ARBA" id="ARBA00022824"/>
    </source>
</evidence>
<dbReference type="OrthoDB" id="284854at2759"/>
<comment type="subcellular location">
    <subcellularLocation>
        <location evidence="3">Cell membrane</location>
    </subcellularLocation>
    <subcellularLocation>
        <location evidence="2">Endomembrane system</location>
        <topology evidence="2">Peripheral membrane protein</topology>
    </subcellularLocation>
    <subcellularLocation>
        <location evidence="1">Endoplasmic reticulum membrane</location>
        <topology evidence="1">Single-pass type IV membrane protein</topology>
    </subcellularLocation>
</comment>
<evidence type="ECO:0000256" key="10">
    <source>
        <dbReference type="ARBA" id="ARBA00023136"/>
    </source>
</evidence>
<evidence type="ECO:0000256" key="2">
    <source>
        <dbReference type="ARBA" id="ARBA00004184"/>
    </source>
</evidence>
<evidence type="ECO:0000256" key="6">
    <source>
        <dbReference type="ARBA" id="ARBA00022692"/>
    </source>
</evidence>
<feature type="compositionally biased region" description="Gly residues" evidence="12">
    <location>
        <begin position="182"/>
        <end position="192"/>
    </location>
</feature>
<dbReference type="GO" id="GO:0005886">
    <property type="term" value="C:plasma membrane"/>
    <property type="evidence" value="ECO:0007669"/>
    <property type="project" value="UniProtKB-SubCell"/>
</dbReference>
<reference evidence="14 15" key="1">
    <citation type="submission" date="2018-10" db="EMBL/GenBank/DDBJ databases">
        <authorList>
            <consortium name="Pathogen Informatics"/>
        </authorList>
    </citation>
    <scope>NUCLEOTIDE SEQUENCE [LARGE SCALE GENOMIC DNA]</scope>
</reference>
<keyword evidence="9 13" id="KW-1133">Transmembrane helix</keyword>
<feature type="compositionally biased region" description="Polar residues" evidence="12">
    <location>
        <begin position="163"/>
        <end position="175"/>
    </location>
</feature>
<accession>A0A158QVN3</accession>
<gene>
    <name evidence="14" type="ORF">MCOS_LOCUS8199</name>
</gene>
<dbReference type="Proteomes" id="UP000267029">
    <property type="component" value="Unassembled WGS sequence"/>
</dbReference>
<feature type="compositionally biased region" description="Low complexity" evidence="12">
    <location>
        <begin position="545"/>
        <end position="556"/>
    </location>
</feature>
<keyword evidence="8" id="KW-0256">Endoplasmic reticulum</keyword>
<evidence type="ECO:0000256" key="11">
    <source>
        <dbReference type="SAM" id="Coils"/>
    </source>
</evidence>
<keyword evidence="6 13" id="KW-0812">Transmembrane</keyword>
<evidence type="ECO:0000256" key="3">
    <source>
        <dbReference type="ARBA" id="ARBA00004236"/>
    </source>
</evidence>
<keyword evidence="11" id="KW-0175">Coiled coil</keyword>